<dbReference type="Proteomes" id="UP000054600">
    <property type="component" value="Unassembled WGS sequence"/>
</dbReference>
<evidence type="ECO:0008006" key="4">
    <source>
        <dbReference type="Google" id="ProtNLM"/>
    </source>
</evidence>
<evidence type="ECO:0000256" key="1">
    <source>
        <dbReference type="SAM" id="Phobius"/>
    </source>
</evidence>
<dbReference type="EMBL" id="LNYW01000046">
    <property type="protein sequence ID" value="KTD60063.1"/>
    <property type="molecule type" value="Genomic_DNA"/>
</dbReference>
<protein>
    <recommendedName>
        <fullName evidence="4">Transmembrane protein</fullName>
    </recommendedName>
</protein>
<evidence type="ECO:0000313" key="3">
    <source>
        <dbReference type="Proteomes" id="UP000054600"/>
    </source>
</evidence>
<name>A0A0W0YTM3_9GAMM</name>
<dbReference type="PATRIC" id="fig|1122169.6.peg.2083"/>
<keyword evidence="3" id="KW-1185">Reference proteome</keyword>
<organism evidence="2 3">
    <name type="scientific">Legionella shakespearei DSM 23087</name>
    <dbReference type="NCBI Taxonomy" id="1122169"/>
    <lineage>
        <taxon>Bacteria</taxon>
        <taxon>Pseudomonadati</taxon>
        <taxon>Pseudomonadota</taxon>
        <taxon>Gammaproteobacteria</taxon>
        <taxon>Legionellales</taxon>
        <taxon>Legionellaceae</taxon>
        <taxon>Legionella</taxon>
    </lineage>
</organism>
<reference evidence="2 3" key="1">
    <citation type="submission" date="2015-11" db="EMBL/GenBank/DDBJ databases">
        <title>Genomic analysis of 38 Legionella species identifies large and diverse effector repertoires.</title>
        <authorList>
            <person name="Burstein D."/>
            <person name="Amaro F."/>
            <person name="Zusman T."/>
            <person name="Lifshitz Z."/>
            <person name="Cohen O."/>
            <person name="Gilbert J.A."/>
            <person name="Pupko T."/>
            <person name="Shuman H.A."/>
            <person name="Segal G."/>
        </authorList>
    </citation>
    <scope>NUCLEOTIDE SEQUENCE [LARGE SCALE GENOMIC DNA]</scope>
    <source>
        <strain evidence="2 3">ATCC 49655</strain>
    </source>
</reference>
<keyword evidence="1" id="KW-0472">Membrane</keyword>
<dbReference type="RefSeq" id="WP_018576076.1">
    <property type="nucleotide sequence ID" value="NZ_KB892382.1"/>
</dbReference>
<accession>A0A0W0YTM3</accession>
<keyword evidence="1" id="KW-1133">Transmembrane helix</keyword>
<comment type="caution">
    <text evidence="2">The sequence shown here is derived from an EMBL/GenBank/DDBJ whole genome shotgun (WGS) entry which is preliminary data.</text>
</comment>
<feature type="transmembrane region" description="Helical" evidence="1">
    <location>
        <begin position="72"/>
        <end position="95"/>
    </location>
</feature>
<feature type="transmembrane region" description="Helical" evidence="1">
    <location>
        <begin position="36"/>
        <end position="66"/>
    </location>
</feature>
<sequence>MKVLEEAEGYVSDKLGVIKKLLSLMRMEAQLAGLSVYPLLLNLCALFIVFITVWLLAMILIGYGISLVLGNLLLVVFCVFLLNLACLLGLLKYLAFNLRNMSFEKTRNYFTQKENNNYDHLEKTIDRRHRSDGKEITNPAQKDG</sequence>
<dbReference type="AlphaFoldDB" id="A0A0W0YTM3"/>
<proteinExistence type="predicted"/>
<evidence type="ECO:0000313" key="2">
    <source>
        <dbReference type="EMBL" id="KTD60063.1"/>
    </source>
</evidence>
<dbReference type="STRING" id="1122169.Lsha_1813"/>
<gene>
    <name evidence="2" type="ORF">Lsha_1813</name>
</gene>
<dbReference type="eggNOG" id="ENOG5031E9R">
    <property type="taxonomic scope" value="Bacteria"/>
</dbReference>
<keyword evidence="1" id="KW-0812">Transmembrane</keyword>